<evidence type="ECO:0000313" key="5">
    <source>
        <dbReference type="Proteomes" id="UP000426246"/>
    </source>
</evidence>
<dbReference type="InterPro" id="IPR022627">
    <property type="entry name" value="DUF3502"/>
</dbReference>
<dbReference type="SUPFAM" id="SSF53850">
    <property type="entry name" value="Periplasmic binding protein-like II"/>
    <property type="match status" value="1"/>
</dbReference>
<feature type="region of interest" description="Disordered" evidence="1">
    <location>
        <begin position="30"/>
        <end position="71"/>
    </location>
</feature>
<dbReference type="RefSeq" id="WP_155700956.1">
    <property type="nucleotide sequence ID" value="NZ_CP034235.1"/>
</dbReference>
<evidence type="ECO:0000259" key="3">
    <source>
        <dbReference type="Pfam" id="PF12010"/>
    </source>
</evidence>
<protein>
    <submittedName>
        <fullName evidence="4">DUF3502 domain-containing protein</fullName>
    </submittedName>
</protein>
<feature type="compositionally biased region" description="Polar residues" evidence="1">
    <location>
        <begin position="30"/>
        <end position="46"/>
    </location>
</feature>
<dbReference type="AlphaFoldDB" id="A0A6B8RHG3"/>
<dbReference type="Gene3D" id="3.40.190.10">
    <property type="entry name" value="Periplasmic binding protein-like II"/>
    <property type="match status" value="2"/>
</dbReference>
<accession>A0A6B8RHG3</accession>
<name>A0A6B8RHG3_9BACL</name>
<evidence type="ECO:0000256" key="1">
    <source>
        <dbReference type="SAM" id="MobiDB-lite"/>
    </source>
</evidence>
<dbReference type="PROSITE" id="PS51257">
    <property type="entry name" value="PROKAR_LIPOPROTEIN"/>
    <property type="match status" value="1"/>
</dbReference>
<reference evidence="5" key="1">
    <citation type="submission" date="2018-11" db="EMBL/GenBank/DDBJ databases">
        <title>Complete genome sequence of Paenibacillus sp. ML311-T8.</title>
        <authorList>
            <person name="Nam Y.-D."/>
            <person name="Kang J."/>
            <person name="Chung W.-H."/>
            <person name="Park Y.S."/>
        </authorList>
    </citation>
    <scope>NUCLEOTIDE SEQUENCE [LARGE SCALE GENOMIC DNA]</scope>
    <source>
        <strain evidence="5">ML311-T8</strain>
    </source>
</reference>
<organism evidence="4 5">
    <name type="scientific">Paenibacillus psychroresistens</name>
    <dbReference type="NCBI Taxonomy" id="1778678"/>
    <lineage>
        <taxon>Bacteria</taxon>
        <taxon>Bacillati</taxon>
        <taxon>Bacillota</taxon>
        <taxon>Bacilli</taxon>
        <taxon>Bacillales</taxon>
        <taxon>Paenibacillaceae</taxon>
        <taxon>Paenibacillus</taxon>
    </lineage>
</organism>
<proteinExistence type="predicted"/>
<sequence>MKVSKKKLFPVFTSLLILIMILSACSKSNSTDTTSAPNASTDTPAVSTPGPDAAETAATSTTAPDASKPDNSQEVKLVSYVLGDAPKGMPEVVAALNVKLKKDINATLEINYIGWGDVASKYPLILAAGDNVDIVYAADWNMYGQQALKGAFYEVTPDLLKQFMPHYNAKQDPAAYKSAQVEGKQYMIPTLTPDRKLDVMILRKDVMAKAGLTNITEMSQLEPYFAEIKKSYPDMIPLNLDSTYEIGAPFGWLANEKMPFTWSLETGLGVASPWSDPSGKVYNMVTEDPYLSSMKYAASKMKEWYAAGYVNKNPYANKTRSKENICEGKSGVAFGNTIDIASTMTACKAKGIDTYIVSNLSPEGFGGANNWTNNGVAIAAHSKNPERAMQALDLIIEDESYVDLIYYGIEGKNYAVTADNKLKLPDGVTAETNTYPPDAAGFWFVDKNYFKVDASWTDDYVAHYNGVKDFLKPGTYLGFNFNIDQVKSEIANMKTVATQYGNPIYVGQIKDVDSAFKTLADKLKSAGIDKVKAEYETQAAAFLANKAK</sequence>
<evidence type="ECO:0000256" key="2">
    <source>
        <dbReference type="SAM" id="SignalP"/>
    </source>
</evidence>
<dbReference type="Pfam" id="PF12010">
    <property type="entry name" value="DUF3502"/>
    <property type="match status" value="1"/>
</dbReference>
<dbReference type="EMBL" id="CP034235">
    <property type="protein sequence ID" value="QGQ95921.1"/>
    <property type="molecule type" value="Genomic_DNA"/>
</dbReference>
<dbReference type="InterPro" id="IPR050490">
    <property type="entry name" value="Bact_solute-bd_prot1"/>
</dbReference>
<dbReference type="Proteomes" id="UP000426246">
    <property type="component" value="Chromosome"/>
</dbReference>
<evidence type="ECO:0000313" key="4">
    <source>
        <dbReference type="EMBL" id="QGQ95921.1"/>
    </source>
</evidence>
<keyword evidence="2" id="KW-0732">Signal</keyword>
<feature type="chain" id="PRO_5039465125" evidence="2">
    <location>
        <begin position="31"/>
        <end position="548"/>
    </location>
</feature>
<dbReference type="PANTHER" id="PTHR43649">
    <property type="entry name" value="ARABINOSE-BINDING PROTEIN-RELATED"/>
    <property type="match status" value="1"/>
</dbReference>
<keyword evidence="5" id="KW-1185">Reference proteome</keyword>
<dbReference type="PANTHER" id="PTHR43649:SF17">
    <property type="entry name" value="ABC TRANSPORTER SOLUTE BINDING PROTEIN-SUGAR TRANSPORT"/>
    <property type="match status" value="1"/>
</dbReference>
<feature type="signal peptide" evidence="2">
    <location>
        <begin position="1"/>
        <end position="30"/>
    </location>
</feature>
<gene>
    <name evidence="4" type="ORF">EHS13_14085</name>
</gene>
<dbReference type="OrthoDB" id="1988587at2"/>
<feature type="domain" description="DUF3502" evidence="3">
    <location>
        <begin position="476"/>
        <end position="544"/>
    </location>
</feature>
<feature type="compositionally biased region" description="Low complexity" evidence="1">
    <location>
        <begin position="51"/>
        <end position="66"/>
    </location>
</feature>
<dbReference type="KEGG" id="ppsc:EHS13_14085"/>